<comment type="caution">
    <text evidence="1">The sequence shown here is derived from an EMBL/GenBank/DDBJ whole genome shotgun (WGS) entry which is preliminary data.</text>
</comment>
<dbReference type="EMBL" id="RCHR01000005">
    <property type="protein sequence ID" value="RLL42774.1"/>
    <property type="molecule type" value="Genomic_DNA"/>
</dbReference>
<proteinExistence type="predicted"/>
<sequence length="57" mass="6219">MKRTWNRPKLEILDVSMTMNGPGNANADCFDVSDGKHETHNGRSNASCRVKGIISAS</sequence>
<organism evidence="1 2">
    <name type="scientific">Oceanobacillus piezotolerans</name>
    <dbReference type="NCBI Taxonomy" id="2448030"/>
    <lineage>
        <taxon>Bacteria</taxon>
        <taxon>Bacillati</taxon>
        <taxon>Bacillota</taxon>
        <taxon>Bacilli</taxon>
        <taxon>Bacillales</taxon>
        <taxon>Bacillaceae</taxon>
        <taxon>Oceanobacillus</taxon>
    </lineage>
</organism>
<dbReference type="NCBIfam" id="NF033524">
    <property type="entry name" value="lasso_PadeA_fam"/>
    <property type="match status" value="1"/>
</dbReference>
<evidence type="ECO:0000313" key="2">
    <source>
        <dbReference type="Proteomes" id="UP000270219"/>
    </source>
</evidence>
<dbReference type="InterPro" id="IPR049825">
    <property type="entry name" value="Lasso_PadeA-like"/>
</dbReference>
<gene>
    <name evidence="1" type="ORF">D8M04_14575</name>
</gene>
<dbReference type="OrthoDB" id="2913105at2"/>
<dbReference type="Proteomes" id="UP000270219">
    <property type="component" value="Unassembled WGS sequence"/>
</dbReference>
<evidence type="ECO:0000313" key="1">
    <source>
        <dbReference type="EMBL" id="RLL42774.1"/>
    </source>
</evidence>
<name>A0A498D6J8_9BACI</name>
<dbReference type="AlphaFoldDB" id="A0A498D6J8"/>
<protein>
    <submittedName>
        <fullName evidence="1">Paeninodin family lasso peptide</fullName>
    </submittedName>
</protein>
<keyword evidence="2" id="KW-1185">Reference proteome</keyword>
<dbReference type="RefSeq" id="WP_121524141.1">
    <property type="nucleotide sequence ID" value="NZ_RCHR01000005.1"/>
</dbReference>
<reference evidence="1 2" key="1">
    <citation type="submission" date="2018-10" db="EMBL/GenBank/DDBJ databases">
        <title>Oceanobacillus sp. YLB-02 draft genome.</title>
        <authorList>
            <person name="Yu L."/>
        </authorList>
    </citation>
    <scope>NUCLEOTIDE SEQUENCE [LARGE SCALE GENOMIC DNA]</scope>
    <source>
        <strain evidence="1 2">YLB-02</strain>
    </source>
</reference>
<accession>A0A498D6J8</accession>